<dbReference type="InterPro" id="IPR003953">
    <property type="entry name" value="FAD-dep_OxRdtase_2_FAD-bd"/>
</dbReference>
<dbReference type="GO" id="GO:0022900">
    <property type="term" value="P:electron transport chain"/>
    <property type="evidence" value="ECO:0007669"/>
    <property type="project" value="InterPro"/>
</dbReference>
<evidence type="ECO:0000259" key="12">
    <source>
        <dbReference type="Pfam" id="PF02910"/>
    </source>
</evidence>
<evidence type="ECO:0000259" key="11">
    <source>
        <dbReference type="Pfam" id="PF00890"/>
    </source>
</evidence>
<dbReference type="EC" id="1.3.5.1" evidence="4"/>
<keyword evidence="7" id="KW-0274">FAD</keyword>
<reference evidence="13" key="1">
    <citation type="submission" date="2018-06" db="EMBL/GenBank/DDBJ databases">
        <authorList>
            <person name="Zhirakovskaya E."/>
        </authorList>
    </citation>
    <scope>NUCLEOTIDE SEQUENCE</scope>
</reference>
<evidence type="ECO:0000313" key="13">
    <source>
        <dbReference type="EMBL" id="VAV85364.1"/>
    </source>
</evidence>
<dbReference type="GO" id="GO:0005886">
    <property type="term" value="C:plasma membrane"/>
    <property type="evidence" value="ECO:0007669"/>
    <property type="project" value="TreeGrafter"/>
</dbReference>
<accession>A0A3B0QUV7</accession>
<dbReference type="AlphaFoldDB" id="A0A3B0QUV7"/>
<dbReference type="InterPro" id="IPR015939">
    <property type="entry name" value="Fum_Rdtase/Succ_DH_flav-like_C"/>
</dbReference>
<dbReference type="PROSITE" id="PS00504">
    <property type="entry name" value="FRD_SDH_FAD_BINDING"/>
    <property type="match status" value="1"/>
</dbReference>
<dbReference type="GO" id="GO:0050660">
    <property type="term" value="F:flavin adenine dinucleotide binding"/>
    <property type="evidence" value="ECO:0007669"/>
    <property type="project" value="InterPro"/>
</dbReference>
<evidence type="ECO:0000256" key="2">
    <source>
        <dbReference type="ARBA" id="ARBA00004170"/>
    </source>
</evidence>
<dbReference type="InterPro" id="IPR003952">
    <property type="entry name" value="FRD_SDH_FAD_BS"/>
</dbReference>
<dbReference type="InterPro" id="IPR037099">
    <property type="entry name" value="Fum_R/Succ_DH_flav-like_C_sf"/>
</dbReference>
<comment type="similarity">
    <text evidence="3">Belongs to the FAD-dependent oxidoreductase 2 family. FRD/SDH subfamily.</text>
</comment>
<keyword evidence="8" id="KW-0249">Electron transport</keyword>
<comment type="subcellular location">
    <subcellularLocation>
        <location evidence="2">Membrane</location>
        <topology evidence="2">Peripheral membrane protein</topology>
    </subcellularLocation>
</comment>
<dbReference type="Gene3D" id="3.50.50.60">
    <property type="entry name" value="FAD/NAD(P)-binding domain"/>
    <property type="match status" value="1"/>
</dbReference>
<keyword evidence="10" id="KW-0472">Membrane</keyword>
<dbReference type="SUPFAM" id="SSF56425">
    <property type="entry name" value="Succinate dehydrogenase/fumarate reductase flavoprotein, catalytic domain"/>
    <property type="match status" value="1"/>
</dbReference>
<dbReference type="GO" id="GO:0009055">
    <property type="term" value="F:electron transfer activity"/>
    <property type="evidence" value="ECO:0007669"/>
    <property type="project" value="TreeGrafter"/>
</dbReference>
<dbReference type="PANTHER" id="PTHR11632:SF51">
    <property type="entry name" value="SUCCINATE DEHYDROGENASE [UBIQUINONE] FLAVOPROTEIN SUBUNIT, MITOCHONDRIAL"/>
    <property type="match status" value="1"/>
</dbReference>
<evidence type="ECO:0000256" key="1">
    <source>
        <dbReference type="ARBA" id="ARBA00001974"/>
    </source>
</evidence>
<name>A0A3B0QUV7_9ZZZZ</name>
<dbReference type="Gene3D" id="1.20.58.100">
    <property type="entry name" value="Fumarate reductase/succinate dehydrogenase flavoprotein-like, C-terminal domain"/>
    <property type="match status" value="1"/>
</dbReference>
<dbReference type="PANTHER" id="PTHR11632">
    <property type="entry name" value="SUCCINATE DEHYDROGENASE 2 FLAVOPROTEIN SUBUNIT"/>
    <property type="match status" value="1"/>
</dbReference>
<keyword evidence="9 13" id="KW-0560">Oxidoreductase</keyword>
<dbReference type="PRINTS" id="PR00411">
    <property type="entry name" value="PNDRDTASEI"/>
</dbReference>
<evidence type="ECO:0000256" key="10">
    <source>
        <dbReference type="ARBA" id="ARBA00023136"/>
    </source>
</evidence>
<dbReference type="NCBIfam" id="TIGR01812">
    <property type="entry name" value="sdhA_frdA_Gneg"/>
    <property type="match status" value="1"/>
</dbReference>
<dbReference type="FunFam" id="3.90.700.10:FF:000001">
    <property type="entry name" value="Mitochondrial succinate dehydrogenase flavoprotein subunit"/>
    <property type="match status" value="1"/>
</dbReference>
<evidence type="ECO:0000256" key="3">
    <source>
        <dbReference type="ARBA" id="ARBA00008040"/>
    </source>
</evidence>
<dbReference type="SUPFAM" id="SSF46977">
    <property type="entry name" value="Succinate dehydrogenase/fumarate reductase flavoprotein C-terminal domain"/>
    <property type="match status" value="1"/>
</dbReference>
<sequence>MVIHDVIVIGAGLAGMRASVELAEAGLDVAIVTKVHPVRSHSVAAQGGINAAMNKADSWKDHMYDTAKGSDFLGDQDAIEVLCREAPENIKELERMGAIFNRDDKGNIAQRPFGGAGYARTCYLADRTGHGMLHVIFEQVIERGVYRYNEWHVVEVIVEDGVARGVIAIELLTGKLHRLHAKAVLLATGGYGRVFSASTNALTSTGDGMSLALRAGAPLMDMEFVQFHPTTLKRTGILMTEGARGEGGYLINANGDRFMQKYAPNKLELASRDVVSRAEQEEIDAGFGDDGCVFLDLRHLGEKKISEKLPQIRDLAIKFEGVDPVKDPIPVKPGAHYSMGGIMTDVDGKTPIKGLFAAGESACLSVHGANRLGGNSLLEAVVFGRRVGRGVAKFAKTAELYPFPEDALKNAAHGIALLMNREVGESASKIVDGVRKAMQQHCGIYRDKKSLEEGLAKVRELAAKLGDICLVDTGDIFNTELINVLELGHIVEIAEAMLLGALNREESRGSHSRTDFPTRDDENWLKHTLVYLEDGKYRVDYKGVSITRFQPEERKY</sequence>
<evidence type="ECO:0000256" key="6">
    <source>
        <dbReference type="ARBA" id="ARBA00022630"/>
    </source>
</evidence>
<feature type="domain" description="FAD-dependent oxidoreductase 2 FAD-binding" evidence="11">
    <location>
        <begin position="5"/>
        <end position="377"/>
    </location>
</feature>
<dbReference type="Gene3D" id="3.90.700.10">
    <property type="entry name" value="Succinate dehydrogenase/fumarate reductase flavoprotein, catalytic domain"/>
    <property type="match status" value="1"/>
</dbReference>
<dbReference type="EMBL" id="UOEA01000086">
    <property type="protein sequence ID" value="VAV85364.1"/>
    <property type="molecule type" value="Genomic_DNA"/>
</dbReference>
<dbReference type="Gene3D" id="4.10.80.40">
    <property type="entry name" value="succinate dehydrogenase protein domain"/>
    <property type="match status" value="1"/>
</dbReference>
<dbReference type="InterPro" id="IPR036188">
    <property type="entry name" value="FAD/NAD-bd_sf"/>
</dbReference>
<feature type="domain" description="Fumarate reductase/succinate dehydrogenase flavoprotein-like C-terminal" evidence="12">
    <location>
        <begin position="435"/>
        <end position="556"/>
    </location>
</feature>
<dbReference type="InterPro" id="IPR027477">
    <property type="entry name" value="Succ_DH/fumarate_Rdtase_cat_sf"/>
</dbReference>
<evidence type="ECO:0000256" key="9">
    <source>
        <dbReference type="ARBA" id="ARBA00023002"/>
    </source>
</evidence>
<dbReference type="Pfam" id="PF02910">
    <property type="entry name" value="Succ_DH_flav_C"/>
    <property type="match status" value="1"/>
</dbReference>
<protein>
    <recommendedName>
        <fullName evidence="4">succinate dehydrogenase</fullName>
        <ecNumber evidence="4">1.3.5.1</ecNumber>
    </recommendedName>
</protein>
<evidence type="ECO:0000256" key="7">
    <source>
        <dbReference type="ARBA" id="ARBA00022827"/>
    </source>
</evidence>
<dbReference type="PIRSF" id="PIRSF000171">
    <property type="entry name" value="SDHA_APRA_LASPO"/>
    <property type="match status" value="1"/>
</dbReference>
<keyword evidence="5" id="KW-0813">Transport</keyword>
<gene>
    <name evidence="13" type="ORF">MNBD_DELTA01-1291</name>
</gene>
<dbReference type="InterPro" id="IPR030664">
    <property type="entry name" value="SdhA/FrdA/AprA"/>
</dbReference>
<dbReference type="Pfam" id="PF00890">
    <property type="entry name" value="FAD_binding_2"/>
    <property type="match status" value="1"/>
</dbReference>
<proteinExistence type="inferred from homology"/>
<evidence type="ECO:0000256" key="4">
    <source>
        <dbReference type="ARBA" id="ARBA00012792"/>
    </source>
</evidence>
<dbReference type="PRINTS" id="PR00368">
    <property type="entry name" value="FADPNR"/>
</dbReference>
<dbReference type="GO" id="GO:0009061">
    <property type="term" value="P:anaerobic respiration"/>
    <property type="evidence" value="ECO:0007669"/>
    <property type="project" value="TreeGrafter"/>
</dbReference>
<comment type="cofactor">
    <cofactor evidence="1">
        <name>FAD</name>
        <dbReference type="ChEBI" id="CHEBI:57692"/>
    </cofactor>
</comment>
<dbReference type="InterPro" id="IPR014006">
    <property type="entry name" value="Succ_Dhase_FrdA_Gneg"/>
</dbReference>
<dbReference type="GO" id="GO:0008177">
    <property type="term" value="F:succinate dehydrogenase (quinone) activity"/>
    <property type="evidence" value="ECO:0007669"/>
    <property type="project" value="UniProtKB-EC"/>
</dbReference>
<keyword evidence="6" id="KW-0285">Flavoprotein</keyword>
<evidence type="ECO:0000256" key="8">
    <source>
        <dbReference type="ARBA" id="ARBA00022982"/>
    </source>
</evidence>
<organism evidence="13">
    <name type="scientific">hydrothermal vent metagenome</name>
    <dbReference type="NCBI Taxonomy" id="652676"/>
    <lineage>
        <taxon>unclassified sequences</taxon>
        <taxon>metagenomes</taxon>
        <taxon>ecological metagenomes</taxon>
    </lineage>
</organism>
<evidence type="ECO:0000256" key="5">
    <source>
        <dbReference type="ARBA" id="ARBA00022448"/>
    </source>
</evidence>
<dbReference type="SUPFAM" id="SSF51905">
    <property type="entry name" value="FAD/NAD(P)-binding domain"/>
    <property type="match status" value="1"/>
</dbReference>
<dbReference type="FunFam" id="4.10.80.40:FF:000003">
    <property type="entry name" value="Fumarate reductase flavoprotein subunit"/>
    <property type="match status" value="1"/>
</dbReference>